<dbReference type="InterPro" id="IPR023582">
    <property type="entry name" value="Impact"/>
</dbReference>
<dbReference type="InterPro" id="IPR001498">
    <property type="entry name" value="Impact_N"/>
</dbReference>
<dbReference type="InterPro" id="IPR020568">
    <property type="entry name" value="Ribosomal_Su5_D2-typ_SF"/>
</dbReference>
<dbReference type="EMBL" id="JARGDL010000010">
    <property type="protein sequence ID" value="MDF1612118.1"/>
    <property type="molecule type" value="Genomic_DNA"/>
</dbReference>
<protein>
    <submittedName>
        <fullName evidence="3">YigZ family protein</fullName>
    </submittedName>
</protein>
<sequence>MNLPLEIKTISHKTEFKLKEKGSIFIAKSFPINSEKEIEQEINSIKKEYYDATHHCYSYQLQNGNFKYSDDGEPNGTAGLRIYNAQNHFELKNILTIVIRYFGGTKLGVGPLGKAYYESAFGSLSNSRIKILQLYQSLIISYDYSQSKNIHYLINKYDIKIINNDFSQSPKIVAFINTKIVNQFEEEVKKFLPLINPSFKENFEYFEKKTSNI</sequence>
<evidence type="ECO:0000313" key="4">
    <source>
        <dbReference type="Proteomes" id="UP001221302"/>
    </source>
</evidence>
<dbReference type="GO" id="GO:0006446">
    <property type="term" value="P:regulation of translational initiation"/>
    <property type="evidence" value="ECO:0007669"/>
    <property type="project" value="TreeGrafter"/>
</dbReference>
<dbReference type="AlphaFoldDB" id="A0AAE3TC74"/>
<comment type="similarity">
    <text evidence="1">Belongs to the IMPACT family.</text>
</comment>
<name>A0AAE3TC74_9BACT</name>
<feature type="domain" description="Impact N-terminal" evidence="2">
    <location>
        <begin position="21"/>
        <end position="120"/>
    </location>
</feature>
<dbReference type="PANTHER" id="PTHR16301">
    <property type="entry name" value="IMPACT-RELATED"/>
    <property type="match status" value="1"/>
</dbReference>
<reference evidence="3" key="1">
    <citation type="submission" date="2023-03" db="EMBL/GenBank/DDBJ databases">
        <title>Stygiobacter electus gen. nov., sp. nov., facultatively anaerobic thermotolerant bacterium of the class Ignavibacteria from a well of Yessentuki mineral water deposit.</title>
        <authorList>
            <person name="Podosokorskaya O.A."/>
            <person name="Elcheninov A.G."/>
            <person name="Petrova N.F."/>
            <person name="Zavarzina D.G."/>
            <person name="Kublanov I.V."/>
            <person name="Merkel A.Y."/>
        </authorList>
    </citation>
    <scope>NUCLEOTIDE SEQUENCE</scope>
    <source>
        <strain evidence="3">09-Me</strain>
    </source>
</reference>
<dbReference type="InterPro" id="IPR035647">
    <property type="entry name" value="EFG_III/V"/>
</dbReference>
<evidence type="ECO:0000313" key="3">
    <source>
        <dbReference type="EMBL" id="MDF1612118.1"/>
    </source>
</evidence>
<dbReference type="SUPFAM" id="SSF54211">
    <property type="entry name" value="Ribosomal protein S5 domain 2-like"/>
    <property type="match status" value="1"/>
</dbReference>
<organism evidence="3 4">
    <name type="scientific">Stygiobacter electus</name>
    <dbReference type="NCBI Taxonomy" id="3032292"/>
    <lineage>
        <taxon>Bacteria</taxon>
        <taxon>Pseudomonadati</taxon>
        <taxon>Ignavibacteriota</taxon>
        <taxon>Ignavibacteria</taxon>
        <taxon>Ignavibacteriales</taxon>
        <taxon>Melioribacteraceae</taxon>
        <taxon>Stygiobacter</taxon>
    </lineage>
</organism>
<dbReference type="GO" id="GO:0005737">
    <property type="term" value="C:cytoplasm"/>
    <property type="evidence" value="ECO:0007669"/>
    <property type="project" value="TreeGrafter"/>
</dbReference>
<accession>A0AAE3TC74</accession>
<keyword evidence="4" id="KW-1185">Reference proteome</keyword>
<evidence type="ECO:0000256" key="1">
    <source>
        <dbReference type="ARBA" id="ARBA00007665"/>
    </source>
</evidence>
<evidence type="ECO:0000259" key="2">
    <source>
        <dbReference type="Pfam" id="PF01205"/>
    </source>
</evidence>
<dbReference type="Gene3D" id="3.30.230.30">
    <property type="entry name" value="Impact, N-terminal domain"/>
    <property type="match status" value="1"/>
</dbReference>
<gene>
    <name evidence="3" type="ORF">P0M35_08145</name>
</gene>
<dbReference type="RefSeq" id="WP_321535886.1">
    <property type="nucleotide sequence ID" value="NZ_JARGDL010000010.1"/>
</dbReference>
<dbReference type="InterPro" id="IPR036956">
    <property type="entry name" value="Impact_N_sf"/>
</dbReference>
<proteinExistence type="inferred from homology"/>
<dbReference type="Pfam" id="PF01205">
    <property type="entry name" value="Impact_N"/>
    <property type="match status" value="1"/>
</dbReference>
<dbReference type="Proteomes" id="UP001221302">
    <property type="component" value="Unassembled WGS sequence"/>
</dbReference>
<dbReference type="PANTHER" id="PTHR16301:SF20">
    <property type="entry name" value="IMPACT FAMILY MEMBER YIGZ"/>
    <property type="match status" value="1"/>
</dbReference>
<dbReference type="SUPFAM" id="SSF54980">
    <property type="entry name" value="EF-G C-terminal domain-like"/>
    <property type="match status" value="1"/>
</dbReference>
<comment type="caution">
    <text evidence="3">The sequence shown here is derived from an EMBL/GenBank/DDBJ whole genome shotgun (WGS) entry which is preliminary data.</text>
</comment>